<dbReference type="CDD" id="cd05233">
    <property type="entry name" value="SDR_c"/>
    <property type="match status" value="1"/>
</dbReference>
<gene>
    <name evidence="2" type="ORF">LCGC14_0594540</name>
</gene>
<evidence type="ECO:0008006" key="3">
    <source>
        <dbReference type="Google" id="ProtNLM"/>
    </source>
</evidence>
<dbReference type="SUPFAM" id="SSF51735">
    <property type="entry name" value="NAD(P)-binding Rossmann-fold domains"/>
    <property type="match status" value="1"/>
</dbReference>
<dbReference type="FunFam" id="3.40.50.720:FF:000084">
    <property type="entry name" value="Short-chain dehydrogenase reductase"/>
    <property type="match status" value="1"/>
</dbReference>
<comment type="similarity">
    <text evidence="1">Belongs to the short-chain dehydrogenases/reductases (SDR) family.</text>
</comment>
<dbReference type="Pfam" id="PF00106">
    <property type="entry name" value="adh_short"/>
    <property type="match status" value="1"/>
</dbReference>
<dbReference type="EMBL" id="LAZR01000938">
    <property type="protein sequence ID" value="KKN54203.1"/>
    <property type="molecule type" value="Genomic_DNA"/>
</dbReference>
<reference evidence="2" key="1">
    <citation type="journal article" date="2015" name="Nature">
        <title>Complex archaea that bridge the gap between prokaryotes and eukaryotes.</title>
        <authorList>
            <person name="Spang A."/>
            <person name="Saw J.H."/>
            <person name="Jorgensen S.L."/>
            <person name="Zaremba-Niedzwiedzka K."/>
            <person name="Martijn J."/>
            <person name="Lind A.E."/>
            <person name="van Eijk R."/>
            <person name="Schleper C."/>
            <person name="Guy L."/>
            <person name="Ettema T.J."/>
        </authorList>
    </citation>
    <scope>NUCLEOTIDE SEQUENCE</scope>
</reference>
<dbReference type="PRINTS" id="PR00080">
    <property type="entry name" value="SDRFAMILY"/>
</dbReference>
<accession>A0A0F9UKS8</accession>
<dbReference type="PANTHER" id="PTHR42879:SF6">
    <property type="entry name" value="NADPH-DEPENDENT REDUCTASE BACG"/>
    <property type="match status" value="1"/>
</dbReference>
<sequence>MDLQLNDKRVFISGSTKGIGKAIAQTLAAEGATVIINGRSKETIDTALKDIKKEVPNAKISGIACDFGKLDEIESLIKGCGEIDILINNVGIFEPVDFLDIKDADWQKFYDINVLSGVRLSRAFLPQMLKRDWGRIIFISSESGINIPEEMVHYGMTKTAQLALSRGIAESTKGTKVTVNSVLPGPTLSEGVKEFAGIGEEQSREEVEKKFFKTERPSSLIQRFAEPQEVANMVAYVASPLSSATNGAALKVDGGVVKTAF</sequence>
<dbReference type="InterPro" id="IPR050259">
    <property type="entry name" value="SDR"/>
</dbReference>
<organism evidence="2">
    <name type="scientific">marine sediment metagenome</name>
    <dbReference type="NCBI Taxonomy" id="412755"/>
    <lineage>
        <taxon>unclassified sequences</taxon>
        <taxon>metagenomes</taxon>
        <taxon>ecological metagenomes</taxon>
    </lineage>
</organism>
<dbReference type="PRINTS" id="PR00081">
    <property type="entry name" value="GDHRDH"/>
</dbReference>
<dbReference type="InterPro" id="IPR002347">
    <property type="entry name" value="SDR_fam"/>
</dbReference>
<protein>
    <recommendedName>
        <fullName evidence="3">Oxidoreductase</fullName>
    </recommendedName>
</protein>
<dbReference type="InterPro" id="IPR036291">
    <property type="entry name" value="NAD(P)-bd_dom_sf"/>
</dbReference>
<dbReference type="Gene3D" id="3.40.50.720">
    <property type="entry name" value="NAD(P)-binding Rossmann-like Domain"/>
    <property type="match status" value="1"/>
</dbReference>
<evidence type="ECO:0000313" key="2">
    <source>
        <dbReference type="EMBL" id="KKN54203.1"/>
    </source>
</evidence>
<name>A0A0F9UKS8_9ZZZZ</name>
<comment type="caution">
    <text evidence="2">The sequence shown here is derived from an EMBL/GenBank/DDBJ whole genome shotgun (WGS) entry which is preliminary data.</text>
</comment>
<proteinExistence type="inferred from homology"/>
<evidence type="ECO:0000256" key="1">
    <source>
        <dbReference type="ARBA" id="ARBA00006484"/>
    </source>
</evidence>
<dbReference type="PANTHER" id="PTHR42879">
    <property type="entry name" value="3-OXOACYL-(ACYL-CARRIER-PROTEIN) REDUCTASE"/>
    <property type="match status" value="1"/>
</dbReference>
<dbReference type="AlphaFoldDB" id="A0A0F9UKS8"/>